<reference evidence="3" key="1">
    <citation type="submission" date="2013-01" db="EMBL/GenBank/DDBJ databases">
        <title>Draft Genome Sequence of a Mulberry Tree, Morus notabilis C.K. Schneid.</title>
        <authorList>
            <person name="He N."/>
            <person name="Zhao S."/>
        </authorList>
    </citation>
    <scope>NUCLEOTIDE SEQUENCE</scope>
</reference>
<keyword evidence="3" id="KW-1185">Reference proteome</keyword>
<gene>
    <name evidence="2" type="ORF">L484_012173</name>
</gene>
<proteinExistence type="predicted"/>
<evidence type="ECO:0000313" key="3">
    <source>
        <dbReference type="Proteomes" id="UP000030645"/>
    </source>
</evidence>
<organism evidence="2 3">
    <name type="scientific">Morus notabilis</name>
    <dbReference type="NCBI Taxonomy" id="981085"/>
    <lineage>
        <taxon>Eukaryota</taxon>
        <taxon>Viridiplantae</taxon>
        <taxon>Streptophyta</taxon>
        <taxon>Embryophyta</taxon>
        <taxon>Tracheophyta</taxon>
        <taxon>Spermatophyta</taxon>
        <taxon>Magnoliopsida</taxon>
        <taxon>eudicotyledons</taxon>
        <taxon>Gunneridae</taxon>
        <taxon>Pentapetalae</taxon>
        <taxon>rosids</taxon>
        <taxon>fabids</taxon>
        <taxon>Rosales</taxon>
        <taxon>Moraceae</taxon>
        <taxon>Moreae</taxon>
        <taxon>Morus</taxon>
    </lineage>
</organism>
<evidence type="ECO:0000313" key="2">
    <source>
        <dbReference type="EMBL" id="EXB76021.1"/>
    </source>
</evidence>
<protein>
    <submittedName>
        <fullName evidence="2">Uncharacterized protein</fullName>
    </submittedName>
</protein>
<dbReference type="AlphaFoldDB" id="W9RJ12"/>
<feature type="compositionally biased region" description="Basic and acidic residues" evidence="1">
    <location>
        <begin position="39"/>
        <end position="58"/>
    </location>
</feature>
<dbReference type="EMBL" id="KE344707">
    <property type="protein sequence ID" value="EXB76021.1"/>
    <property type="molecule type" value="Genomic_DNA"/>
</dbReference>
<feature type="region of interest" description="Disordered" evidence="1">
    <location>
        <begin position="22"/>
        <end position="61"/>
    </location>
</feature>
<name>W9RJ12_9ROSA</name>
<dbReference type="Proteomes" id="UP000030645">
    <property type="component" value="Unassembled WGS sequence"/>
</dbReference>
<sequence length="115" mass="13496">MRIRRPIFVFLKHGYSSLCQTNRRDGYTPKAPRPSLQTEVRDRFPTPEARKGQTEPRARGRLKKGALDLGGGCCVGKCDGHMDQRCHDTWLYFTFHRAPNPRRFVFLKISYRTRR</sequence>
<evidence type="ECO:0000256" key="1">
    <source>
        <dbReference type="SAM" id="MobiDB-lite"/>
    </source>
</evidence>
<accession>W9RJ12</accession>